<dbReference type="EMBL" id="MFKU01000011">
    <property type="protein sequence ID" value="OGG48503.1"/>
    <property type="molecule type" value="Genomic_DNA"/>
</dbReference>
<comment type="caution">
    <text evidence="2">The sequence shown here is derived from an EMBL/GenBank/DDBJ whole genome shotgun (WGS) entry which is preliminary data.</text>
</comment>
<proteinExistence type="predicted"/>
<dbReference type="AlphaFoldDB" id="A0A1F6CGZ8"/>
<sequence length="143" mass="15353">MTDDSGGESIDEVVPKLPGMPHYHGDEVRGLFVLGALTIIFAESTGAEHLPLSTFTAVLSAALLVIAAGITNPKQLWIHWVNAFFAAMGTLLFGTSAVTSYRAGISIFDPSFVYVEALALISLLALYFTTRTIRGILLRPTLI</sequence>
<feature type="transmembrane region" description="Helical" evidence="1">
    <location>
        <begin position="52"/>
        <end position="70"/>
    </location>
</feature>
<dbReference type="STRING" id="1798481.A2678_03320"/>
<feature type="transmembrane region" description="Helical" evidence="1">
    <location>
        <begin position="77"/>
        <end position="99"/>
    </location>
</feature>
<accession>A0A1F6CGZ8</accession>
<evidence type="ECO:0000313" key="3">
    <source>
        <dbReference type="Proteomes" id="UP000178815"/>
    </source>
</evidence>
<gene>
    <name evidence="2" type="ORF">A2678_03320</name>
</gene>
<organism evidence="2 3">
    <name type="scientific">Candidatus Kaiserbacteria bacterium RIFCSPHIGHO2_01_FULL_53_31</name>
    <dbReference type="NCBI Taxonomy" id="1798481"/>
    <lineage>
        <taxon>Bacteria</taxon>
        <taxon>Candidatus Kaiseribacteriota</taxon>
    </lineage>
</organism>
<keyword evidence="1" id="KW-1133">Transmembrane helix</keyword>
<keyword evidence="1" id="KW-0472">Membrane</keyword>
<feature type="transmembrane region" description="Helical" evidence="1">
    <location>
        <begin position="111"/>
        <end position="129"/>
    </location>
</feature>
<dbReference type="Proteomes" id="UP000178815">
    <property type="component" value="Unassembled WGS sequence"/>
</dbReference>
<reference evidence="2 3" key="1">
    <citation type="journal article" date="2016" name="Nat. Commun.">
        <title>Thousands of microbial genomes shed light on interconnected biogeochemical processes in an aquifer system.</title>
        <authorList>
            <person name="Anantharaman K."/>
            <person name="Brown C.T."/>
            <person name="Hug L.A."/>
            <person name="Sharon I."/>
            <person name="Castelle C.J."/>
            <person name="Probst A.J."/>
            <person name="Thomas B.C."/>
            <person name="Singh A."/>
            <person name="Wilkins M.J."/>
            <person name="Karaoz U."/>
            <person name="Brodie E.L."/>
            <person name="Williams K.H."/>
            <person name="Hubbard S.S."/>
            <person name="Banfield J.F."/>
        </authorList>
    </citation>
    <scope>NUCLEOTIDE SEQUENCE [LARGE SCALE GENOMIC DNA]</scope>
</reference>
<keyword evidence="1" id="KW-0812">Transmembrane</keyword>
<evidence type="ECO:0000313" key="2">
    <source>
        <dbReference type="EMBL" id="OGG48503.1"/>
    </source>
</evidence>
<name>A0A1F6CGZ8_9BACT</name>
<evidence type="ECO:0000256" key="1">
    <source>
        <dbReference type="SAM" id="Phobius"/>
    </source>
</evidence>
<protein>
    <submittedName>
        <fullName evidence="2">Uncharacterized protein</fullName>
    </submittedName>
</protein>